<sequence>MTESITARVTGQVQGVGFRWTTARELERLRVDGAAGNLADGSVRVTATGARDSLLALVDWLDGPDTPGRVRGVDVTWGSPREAPEIRRLMQKTSIRPGGGFCEQLARRCGPHRTGPA</sequence>
<evidence type="ECO:0000256" key="6">
    <source>
        <dbReference type="RuleBase" id="RU004168"/>
    </source>
</evidence>
<dbReference type="SUPFAM" id="SSF54975">
    <property type="entry name" value="Acylphosphatase/BLUF domain-like"/>
    <property type="match status" value="1"/>
</dbReference>
<dbReference type="EC" id="3.6.1.7" evidence="2 5"/>
<dbReference type="PROSITE" id="PS51160">
    <property type="entry name" value="ACYLPHOSPHATASE_3"/>
    <property type="match status" value="1"/>
</dbReference>
<accession>A0A1Q2CZB6</accession>
<dbReference type="InterPro" id="IPR020456">
    <property type="entry name" value="Acylphosphatase"/>
</dbReference>
<organism evidence="8 9">
    <name type="scientific">Tessaracoccus flavescens</name>
    <dbReference type="NCBI Taxonomy" id="399497"/>
    <lineage>
        <taxon>Bacteria</taxon>
        <taxon>Bacillati</taxon>
        <taxon>Actinomycetota</taxon>
        <taxon>Actinomycetes</taxon>
        <taxon>Propionibacteriales</taxon>
        <taxon>Propionibacteriaceae</taxon>
        <taxon>Tessaracoccus</taxon>
    </lineage>
</organism>
<comment type="similarity">
    <text evidence="1 6">Belongs to the acylphosphatase family.</text>
</comment>
<dbReference type="EMBL" id="CP019607">
    <property type="protein sequence ID" value="AQP51435.1"/>
    <property type="molecule type" value="Genomic_DNA"/>
</dbReference>
<dbReference type="Pfam" id="PF00708">
    <property type="entry name" value="Acylphosphatase"/>
    <property type="match status" value="1"/>
</dbReference>
<dbReference type="AlphaFoldDB" id="A0A1Q2CZB6"/>
<evidence type="ECO:0000259" key="7">
    <source>
        <dbReference type="PROSITE" id="PS51160"/>
    </source>
</evidence>
<evidence type="ECO:0000256" key="2">
    <source>
        <dbReference type="ARBA" id="ARBA00012150"/>
    </source>
</evidence>
<feature type="active site" evidence="5">
    <location>
        <position position="19"/>
    </location>
</feature>
<name>A0A1Q2CZB6_9ACTN</name>
<dbReference type="InterPro" id="IPR036046">
    <property type="entry name" value="Acylphosphatase-like_dom_sf"/>
</dbReference>
<dbReference type="PANTHER" id="PTHR47268">
    <property type="entry name" value="ACYLPHOSPHATASE"/>
    <property type="match status" value="1"/>
</dbReference>
<comment type="catalytic activity">
    <reaction evidence="4 5">
        <text>an acyl phosphate + H2O = a carboxylate + phosphate + H(+)</text>
        <dbReference type="Rhea" id="RHEA:14965"/>
        <dbReference type="ChEBI" id="CHEBI:15377"/>
        <dbReference type="ChEBI" id="CHEBI:15378"/>
        <dbReference type="ChEBI" id="CHEBI:29067"/>
        <dbReference type="ChEBI" id="CHEBI:43474"/>
        <dbReference type="ChEBI" id="CHEBI:59918"/>
        <dbReference type="EC" id="3.6.1.7"/>
    </reaction>
</comment>
<evidence type="ECO:0000256" key="1">
    <source>
        <dbReference type="ARBA" id="ARBA00005614"/>
    </source>
</evidence>
<dbReference type="KEGG" id="tfa:BW733_12035"/>
<protein>
    <recommendedName>
        <fullName evidence="3 5">acylphosphatase</fullName>
        <ecNumber evidence="2 5">3.6.1.7</ecNumber>
    </recommendedName>
</protein>
<proteinExistence type="inferred from homology"/>
<keyword evidence="5" id="KW-0378">Hydrolase</keyword>
<dbReference type="InterPro" id="IPR001792">
    <property type="entry name" value="Acylphosphatase-like_dom"/>
</dbReference>
<dbReference type="InterPro" id="IPR017968">
    <property type="entry name" value="Acylphosphatase_CS"/>
</dbReference>
<dbReference type="RefSeq" id="WP_077350741.1">
    <property type="nucleotide sequence ID" value="NZ_CP019607.1"/>
</dbReference>
<dbReference type="PROSITE" id="PS00150">
    <property type="entry name" value="ACYLPHOSPHATASE_1"/>
    <property type="match status" value="1"/>
</dbReference>
<reference evidence="8 9" key="1">
    <citation type="journal article" date="2008" name="Int. J. Syst. Evol. Microbiol.">
        <title>Tessaracoccus flavescens sp. nov., isolated from marine sediment.</title>
        <authorList>
            <person name="Lee D.W."/>
            <person name="Lee S.D."/>
        </authorList>
    </citation>
    <scope>NUCLEOTIDE SEQUENCE [LARGE SCALE GENOMIC DNA]</scope>
    <source>
        <strain evidence="8 9">SST-39T</strain>
    </source>
</reference>
<keyword evidence="9" id="KW-1185">Reference proteome</keyword>
<gene>
    <name evidence="8" type="ORF">BW733_12035</name>
</gene>
<evidence type="ECO:0000313" key="9">
    <source>
        <dbReference type="Proteomes" id="UP000188235"/>
    </source>
</evidence>
<dbReference type="GO" id="GO:0003998">
    <property type="term" value="F:acylphosphatase activity"/>
    <property type="evidence" value="ECO:0007669"/>
    <property type="project" value="UniProtKB-EC"/>
</dbReference>
<feature type="domain" description="Acylphosphatase-like" evidence="7">
    <location>
        <begin position="4"/>
        <end position="97"/>
    </location>
</feature>
<dbReference type="OrthoDB" id="3182027at2"/>
<feature type="active site" evidence="5">
    <location>
        <position position="37"/>
    </location>
</feature>
<dbReference type="Gene3D" id="3.30.70.100">
    <property type="match status" value="1"/>
</dbReference>
<dbReference type="PANTHER" id="PTHR47268:SF4">
    <property type="entry name" value="ACYLPHOSPHATASE"/>
    <property type="match status" value="1"/>
</dbReference>
<evidence type="ECO:0000256" key="5">
    <source>
        <dbReference type="PROSITE-ProRule" id="PRU00520"/>
    </source>
</evidence>
<dbReference type="Proteomes" id="UP000188235">
    <property type="component" value="Chromosome"/>
</dbReference>
<evidence type="ECO:0000313" key="8">
    <source>
        <dbReference type="EMBL" id="AQP51435.1"/>
    </source>
</evidence>
<dbReference type="STRING" id="399497.BW733_12035"/>
<evidence type="ECO:0000256" key="3">
    <source>
        <dbReference type="ARBA" id="ARBA00015991"/>
    </source>
</evidence>
<evidence type="ECO:0000256" key="4">
    <source>
        <dbReference type="ARBA" id="ARBA00047645"/>
    </source>
</evidence>